<dbReference type="Proteomes" id="UP000704712">
    <property type="component" value="Unassembled WGS sequence"/>
</dbReference>
<dbReference type="Proteomes" id="UP000602510">
    <property type="component" value="Unassembled WGS sequence"/>
</dbReference>
<reference evidence="1" key="1">
    <citation type="submission" date="2020-04" db="EMBL/GenBank/DDBJ databases">
        <title>Hybrid Assembly of Korean Phytophthora infestans isolates.</title>
        <authorList>
            <person name="Prokchorchik M."/>
            <person name="Lee Y."/>
            <person name="Seo J."/>
            <person name="Cho J.-H."/>
            <person name="Park Y.-E."/>
            <person name="Jang D.-C."/>
            <person name="Im J.-S."/>
            <person name="Choi J.-G."/>
            <person name="Park H.-J."/>
            <person name="Lee G.-B."/>
            <person name="Lee Y.-G."/>
            <person name="Hong S.-Y."/>
            <person name="Cho K."/>
            <person name="Sohn K.H."/>
        </authorList>
    </citation>
    <scope>NUCLEOTIDE SEQUENCE</scope>
    <source>
        <strain evidence="1">KR_1_A1</strain>
        <strain evidence="2">KR_2_A2</strain>
    </source>
</reference>
<proteinExistence type="predicted"/>
<dbReference type="EMBL" id="JAACNO010001968">
    <property type="protein sequence ID" value="KAF4136282.1"/>
    <property type="molecule type" value="Genomic_DNA"/>
</dbReference>
<gene>
    <name evidence="1" type="ORF">GN244_ATG04473</name>
    <name evidence="2" type="ORF">GN958_ATG14454</name>
</gene>
<evidence type="ECO:0000313" key="3">
    <source>
        <dbReference type="Proteomes" id="UP000602510"/>
    </source>
</evidence>
<evidence type="ECO:0000313" key="2">
    <source>
        <dbReference type="EMBL" id="KAF4136282.1"/>
    </source>
</evidence>
<sequence length="102" mass="11341">MLAYSRTYRSLTPVADSDARQRLKHAVAPPIPEGTPLDQDFLFSARKERQLRELEAQQGAVTRQELFAAIIREHAILNEHAAAEYPLTIAAVLGPTTDTSQQ</sequence>
<comment type="caution">
    <text evidence="1">The sequence shown here is derived from an EMBL/GenBank/DDBJ whole genome shotgun (WGS) entry which is preliminary data.</text>
</comment>
<dbReference type="AlphaFoldDB" id="A0A833WIU3"/>
<evidence type="ECO:0000313" key="1">
    <source>
        <dbReference type="EMBL" id="KAF4043263.1"/>
    </source>
</evidence>
<name>A0A833WIU3_PHYIN</name>
<organism evidence="1 3">
    <name type="scientific">Phytophthora infestans</name>
    <name type="common">Potato late blight agent</name>
    <name type="synonym">Botrytis infestans</name>
    <dbReference type="NCBI Taxonomy" id="4787"/>
    <lineage>
        <taxon>Eukaryota</taxon>
        <taxon>Sar</taxon>
        <taxon>Stramenopiles</taxon>
        <taxon>Oomycota</taxon>
        <taxon>Peronosporomycetes</taxon>
        <taxon>Peronosporales</taxon>
        <taxon>Peronosporaceae</taxon>
        <taxon>Phytophthora</taxon>
    </lineage>
</organism>
<protein>
    <submittedName>
        <fullName evidence="1">Uncharacterized protein</fullName>
    </submittedName>
</protein>
<dbReference type="OMA" id="MIREHAI"/>
<dbReference type="EMBL" id="WSZM01000091">
    <property type="protein sequence ID" value="KAF4043263.1"/>
    <property type="molecule type" value="Genomic_DNA"/>
</dbReference>
<keyword evidence="3" id="KW-1185">Reference proteome</keyword>
<accession>A0A833WIU3</accession>